<sequence>MKASRIISLLFSLAQVIFILKLIEYARAAEVDIPNSYPVTEATFQPLTAVPGVRESHALDFKAGPRRKKIRTRFPVRASDVLPSNKKPAQADSKMDLSAGRGCPACASGECNTNAQEFAIPVLQLKVAAAVIAIWLAIWFKVWKFPLVKPSRPATSGYPAASGGYGGYSGGYISPSTSAPPVDVGYGGGYNSGGYGSGGYGNGGYNSNGDASDSSGSILDNVLKAFEKYSQS</sequence>
<keyword evidence="4" id="KW-1185">Reference proteome</keyword>
<accession>A0A8J2JYN9</accession>
<feature type="chain" id="PRO_5035268173" evidence="2">
    <location>
        <begin position="29"/>
        <end position="232"/>
    </location>
</feature>
<keyword evidence="1" id="KW-0472">Membrane</keyword>
<keyword evidence="1" id="KW-0812">Transmembrane</keyword>
<evidence type="ECO:0000256" key="1">
    <source>
        <dbReference type="SAM" id="Phobius"/>
    </source>
</evidence>
<keyword evidence="1" id="KW-1133">Transmembrane helix</keyword>
<dbReference type="EMBL" id="CAJVCH010143019">
    <property type="protein sequence ID" value="CAG7727042.1"/>
    <property type="molecule type" value="Genomic_DNA"/>
</dbReference>
<reference evidence="3" key="1">
    <citation type="submission" date="2021-06" db="EMBL/GenBank/DDBJ databases">
        <authorList>
            <person name="Hodson N. C."/>
            <person name="Mongue J. A."/>
            <person name="Jaron S. K."/>
        </authorList>
    </citation>
    <scope>NUCLEOTIDE SEQUENCE</scope>
</reference>
<feature type="transmembrane region" description="Helical" evidence="1">
    <location>
        <begin position="118"/>
        <end position="140"/>
    </location>
</feature>
<proteinExistence type="predicted"/>
<feature type="signal peptide" evidence="2">
    <location>
        <begin position="1"/>
        <end position="28"/>
    </location>
</feature>
<evidence type="ECO:0000313" key="4">
    <source>
        <dbReference type="Proteomes" id="UP000708208"/>
    </source>
</evidence>
<evidence type="ECO:0000313" key="3">
    <source>
        <dbReference type="EMBL" id="CAG7727042.1"/>
    </source>
</evidence>
<keyword evidence="2" id="KW-0732">Signal</keyword>
<evidence type="ECO:0000256" key="2">
    <source>
        <dbReference type="SAM" id="SignalP"/>
    </source>
</evidence>
<comment type="caution">
    <text evidence="3">The sequence shown here is derived from an EMBL/GenBank/DDBJ whole genome shotgun (WGS) entry which is preliminary data.</text>
</comment>
<name>A0A8J2JYN9_9HEXA</name>
<dbReference type="Proteomes" id="UP000708208">
    <property type="component" value="Unassembled WGS sequence"/>
</dbReference>
<organism evidence="3 4">
    <name type="scientific">Allacma fusca</name>
    <dbReference type="NCBI Taxonomy" id="39272"/>
    <lineage>
        <taxon>Eukaryota</taxon>
        <taxon>Metazoa</taxon>
        <taxon>Ecdysozoa</taxon>
        <taxon>Arthropoda</taxon>
        <taxon>Hexapoda</taxon>
        <taxon>Collembola</taxon>
        <taxon>Symphypleona</taxon>
        <taxon>Sminthuridae</taxon>
        <taxon>Allacma</taxon>
    </lineage>
</organism>
<dbReference type="AlphaFoldDB" id="A0A8J2JYN9"/>
<gene>
    <name evidence="3" type="ORF">AFUS01_LOCUS15910</name>
</gene>
<protein>
    <submittedName>
        <fullName evidence="3">Uncharacterized protein</fullName>
    </submittedName>
</protein>